<protein>
    <recommendedName>
        <fullName evidence="3">DNA-binding protein</fullName>
    </recommendedName>
</protein>
<evidence type="ECO:0000313" key="1">
    <source>
        <dbReference type="EMBL" id="MVN16228.1"/>
    </source>
</evidence>
<organism evidence="1 2">
    <name type="scientific">Gordonibacter urolithinfaciens</name>
    <dbReference type="NCBI Taxonomy" id="1335613"/>
    <lineage>
        <taxon>Bacteria</taxon>
        <taxon>Bacillati</taxon>
        <taxon>Actinomycetota</taxon>
        <taxon>Coriobacteriia</taxon>
        <taxon>Eggerthellales</taxon>
        <taxon>Eggerthellaceae</taxon>
        <taxon>Gordonibacter</taxon>
    </lineage>
</organism>
<comment type="caution">
    <text evidence="1">The sequence shown here is derived from an EMBL/GenBank/DDBJ whole genome shotgun (WGS) entry which is preliminary data.</text>
</comment>
<proteinExistence type="predicted"/>
<gene>
    <name evidence="1" type="ORF">GO738_12920</name>
</gene>
<dbReference type="RefSeq" id="WP_157005295.1">
    <property type="nucleotide sequence ID" value="NZ_WPOC01000026.1"/>
</dbReference>
<name>A0A6N8IK71_9ACTN</name>
<reference evidence="1 2" key="1">
    <citation type="submission" date="2019-11" db="EMBL/GenBank/DDBJ databases">
        <title>Whole genome shotgun sequencing (WGS) data from Adlercreutzia equolifaciens ResAG-91, Eggerthella lenta MRI-F36, MRI-F37, MRI-F40, ResAG-49, ResAG-88, ResAG-121, ResAG-145, and Gordonibacter sp. ResAG-5, ResAG-26, ResAG-43, ResAG-50, ResAG-59.</title>
        <authorList>
            <person name="Stoll D.A."/>
            <person name="Danylec N."/>
            <person name="Franz C.M.A.P."/>
            <person name="Huch M."/>
        </authorList>
    </citation>
    <scope>NUCLEOTIDE SEQUENCE [LARGE SCALE GENOMIC DNA]</scope>
    <source>
        <strain evidence="1 2">ResAG-59</strain>
    </source>
</reference>
<dbReference type="Proteomes" id="UP000468327">
    <property type="component" value="Unassembled WGS sequence"/>
</dbReference>
<evidence type="ECO:0008006" key="3">
    <source>
        <dbReference type="Google" id="ProtNLM"/>
    </source>
</evidence>
<sequence>MGNRIDDLPLFLTPMQLAQVTGEHVNSIRRGITEGRIPADKVNGRWRICRDKVFPNACGADAGDEGDAAAVAARS</sequence>
<evidence type="ECO:0000313" key="2">
    <source>
        <dbReference type="Proteomes" id="UP000468327"/>
    </source>
</evidence>
<accession>A0A6N8IK71</accession>
<dbReference type="EMBL" id="WPOC01000026">
    <property type="protein sequence ID" value="MVN16228.1"/>
    <property type="molecule type" value="Genomic_DNA"/>
</dbReference>
<keyword evidence="2" id="KW-1185">Reference proteome</keyword>
<dbReference type="AlphaFoldDB" id="A0A6N8IK71"/>